<dbReference type="GO" id="GO:0000278">
    <property type="term" value="P:mitotic cell cycle"/>
    <property type="evidence" value="ECO:0007669"/>
    <property type="project" value="InterPro"/>
</dbReference>
<dbReference type="InterPro" id="IPR044692">
    <property type="entry name" value="WPP1/2/3"/>
</dbReference>
<dbReference type="AlphaFoldDB" id="A0AAV7HA69"/>
<evidence type="ECO:0000313" key="7">
    <source>
        <dbReference type="EMBL" id="KAH0464468.1"/>
    </source>
</evidence>
<reference evidence="7 8" key="1">
    <citation type="journal article" date="2021" name="Hortic Res">
        <title>Chromosome-scale assembly of the Dendrobium chrysotoxum genome enhances the understanding of orchid evolution.</title>
        <authorList>
            <person name="Zhang Y."/>
            <person name="Zhang G.Q."/>
            <person name="Zhang D."/>
            <person name="Liu X.D."/>
            <person name="Xu X.Y."/>
            <person name="Sun W.H."/>
            <person name="Yu X."/>
            <person name="Zhu X."/>
            <person name="Wang Z.W."/>
            <person name="Zhao X."/>
            <person name="Zhong W.Y."/>
            <person name="Chen H."/>
            <person name="Yin W.L."/>
            <person name="Huang T."/>
            <person name="Niu S.C."/>
            <person name="Liu Z.J."/>
        </authorList>
    </citation>
    <scope>NUCLEOTIDE SEQUENCE [LARGE SCALE GENOMIC DNA]</scope>
    <source>
        <strain evidence="7">Lindl</strain>
    </source>
</reference>
<dbReference type="Proteomes" id="UP000775213">
    <property type="component" value="Unassembled WGS sequence"/>
</dbReference>
<keyword evidence="3" id="KW-0963">Cytoplasm</keyword>
<name>A0AAV7HA69_DENCH</name>
<dbReference type="InterPro" id="IPR038214">
    <property type="entry name" value="WPP_sf"/>
</dbReference>
<proteinExistence type="predicted"/>
<comment type="caution">
    <text evidence="7">The sequence shown here is derived from an EMBL/GenBank/DDBJ whole genome shotgun (WGS) entry which is preliminary data.</text>
</comment>
<dbReference type="PANTHER" id="PTHR34362:SF1">
    <property type="entry name" value="WPP DOMAIN-CONTAINING PROTEIN 1-RELATED"/>
    <property type="match status" value="1"/>
</dbReference>
<dbReference type="PANTHER" id="PTHR34362">
    <property type="entry name" value="WPP DOMAIN-CONTAINING PROTEIN 1-RELATED"/>
    <property type="match status" value="1"/>
</dbReference>
<accession>A0AAV7HA69</accession>
<evidence type="ECO:0000256" key="5">
    <source>
        <dbReference type="SAM" id="MobiDB-lite"/>
    </source>
</evidence>
<dbReference type="GO" id="GO:0005634">
    <property type="term" value="C:nucleus"/>
    <property type="evidence" value="ECO:0007669"/>
    <property type="project" value="UniProtKB-SubCell"/>
</dbReference>
<dbReference type="InterPro" id="IPR025265">
    <property type="entry name" value="WPP_dom"/>
</dbReference>
<evidence type="ECO:0000259" key="6">
    <source>
        <dbReference type="Pfam" id="PF13943"/>
    </source>
</evidence>
<evidence type="ECO:0000256" key="3">
    <source>
        <dbReference type="ARBA" id="ARBA00022490"/>
    </source>
</evidence>
<feature type="domain" description="WPP" evidence="6">
    <location>
        <begin position="43"/>
        <end position="89"/>
    </location>
</feature>
<gene>
    <name evidence="7" type="ORF">IEQ34_007254</name>
</gene>
<protein>
    <recommendedName>
        <fullName evidence="6">WPP domain-containing protein</fullName>
    </recommendedName>
</protein>
<feature type="compositionally biased region" description="Basic and acidic residues" evidence="5">
    <location>
        <begin position="205"/>
        <end position="215"/>
    </location>
</feature>
<keyword evidence="8" id="KW-1185">Reference proteome</keyword>
<comment type="subcellular location">
    <subcellularLocation>
        <location evidence="2">Cytoplasm</location>
    </subcellularLocation>
    <subcellularLocation>
        <location evidence="1">Nucleus</location>
    </subcellularLocation>
</comment>
<evidence type="ECO:0000256" key="4">
    <source>
        <dbReference type="ARBA" id="ARBA00023242"/>
    </source>
</evidence>
<dbReference type="GO" id="GO:0048527">
    <property type="term" value="P:lateral root development"/>
    <property type="evidence" value="ECO:0007669"/>
    <property type="project" value="InterPro"/>
</dbReference>
<evidence type="ECO:0000256" key="2">
    <source>
        <dbReference type="ARBA" id="ARBA00004496"/>
    </source>
</evidence>
<evidence type="ECO:0000256" key="1">
    <source>
        <dbReference type="ARBA" id="ARBA00004123"/>
    </source>
</evidence>
<dbReference type="EMBL" id="JAGFBR010000007">
    <property type="protein sequence ID" value="KAH0464468.1"/>
    <property type="molecule type" value="Genomic_DNA"/>
</dbReference>
<dbReference type="Gene3D" id="1.10.246.200">
    <property type="entry name" value="WPP domain"/>
    <property type="match status" value="1"/>
</dbReference>
<feature type="compositionally biased region" description="Basic and acidic residues" evidence="5">
    <location>
        <begin position="93"/>
        <end position="107"/>
    </location>
</feature>
<feature type="compositionally biased region" description="Basic and acidic residues" evidence="5">
    <location>
        <begin position="160"/>
        <end position="178"/>
    </location>
</feature>
<dbReference type="Pfam" id="PF13943">
    <property type="entry name" value="WPP"/>
    <property type="match status" value="1"/>
</dbReference>
<feature type="region of interest" description="Disordered" evidence="5">
    <location>
        <begin position="91"/>
        <end position="119"/>
    </location>
</feature>
<dbReference type="GO" id="GO:0005737">
    <property type="term" value="C:cytoplasm"/>
    <property type="evidence" value="ECO:0007669"/>
    <property type="project" value="UniProtKB-SubCell"/>
</dbReference>
<feature type="compositionally biased region" description="Polar residues" evidence="5">
    <location>
        <begin position="110"/>
        <end position="119"/>
    </location>
</feature>
<sequence length="215" mass="23695">MEVGRTVVGGRLWLEKLSFGDGGRKDHSVVTEVGRTIACRRRSLIENLSTPSILSKCYRTLPSEEASAVARRIDQEAFDLASTYANAALATKDSGKVSDSVPKHTEPTSEDITSGESEPSLSDFAFQDFHFLPGHFSFTNHKEFSSGCPKLDEDADGEDHDAGQNREDGEHHQPHEKGPFNILVQENGDHEGEPSEETYESQEYADLKEDELPAA</sequence>
<organism evidence="7 8">
    <name type="scientific">Dendrobium chrysotoxum</name>
    <name type="common">Orchid</name>
    <dbReference type="NCBI Taxonomy" id="161865"/>
    <lineage>
        <taxon>Eukaryota</taxon>
        <taxon>Viridiplantae</taxon>
        <taxon>Streptophyta</taxon>
        <taxon>Embryophyta</taxon>
        <taxon>Tracheophyta</taxon>
        <taxon>Spermatophyta</taxon>
        <taxon>Magnoliopsida</taxon>
        <taxon>Liliopsida</taxon>
        <taxon>Asparagales</taxon>
        <taxon>Orchidaceae</taxon>
        <taxon>Epidendroideae</taxon>
        <taxon>Malaxideae</taxon>
        <taxon>Dendrobiinae</taxon>
        <taxon>Dendrobium</taxon>
    </lineage>
</organism>
<evidence type="ECO:0000313" key="8">
    <source>
        <dbReference type="Proteomes" id="UP000775213"/>
    </source>
</evidence>
<keyword evidence="4" id="KW-0539">Nucleus</keyword>
<feature type="region of interest" description="Disordered" evidence="5">
    <location>
        <begin position="143"/>
        <end position="215"/>
    </location>
</feature>